<dbReference type="InterPro" id="IPR050625">
    <property type="entry name" value="ParA/MinD_ATPase"/>
</dbReference>
<protein>
    <recommendedName>
        <fullName evidence="1">CobQ/CobB/MinD/ParA nucleotide binding domain-containing protein</fullName>
    </recommendedName>
</protein>
<dbReference type="GO" id="GO:0009898">
    <property type="term" value="C:cytoplasmic side of plasma membrane"/>
    <property type="evidence" value="ECO:0007669"/>
    <property type="project" value="TreeGrafter"/>
</dbReference>
<dbReference type="GO" id="GO:0005829">
    <property type="term" value="C:cytosol"/>
    <property type="evidence" value="ECO:0007669"/>
    <property type="project" value="TreeGrafter"/>
</dbReference>
<dbReference type="PANTHER" id="PTHR43384:SF10">
    <property type="entry name" value="ATPASE INVOLVED IN CHROMOSOME PARTITIONING, PARA_MIND FAMILY"/>
    <property type="match status" value="1"/>
</dbReference>
<feature type="domain" description="CobQ/CobB/MinD/ParA nucleotide binding" evidence="1">
    <location>
        <begin position="3"/>
        <end position="205"/>
    </location>
</feature>
<evidence type="ECO:0000313" key="3">
    <source>
        <dbReference type="Proteomes" id="UP000007812"/>
    </source>
</evidence>
<proteinExistence type="predicted"/>
<organism evidence="2 3">
    <name type="scientific">Metallosphaera cuprina (strain Ar-4)</name>
    <dbReference type="NCBI Taxonomy" id="1006006"/>
    <lineage>
        <taxon>Archaea</taxon>
        <taxon>Thermoproteota</taxon>
        <taxon>Thermoprotei</taxon>
        <taxon>Sulfolobales</taxon>
        <taxon>Sulfolobaceae</taxon>
        <taxon>Metallosphaera</taxon>
    </lineage>
</organism>
<evidence type="ECO:0000313" key="2">
    <source>
        <dbReference type="EMBL" id="AEB95678.1"/>
    </source>
</evidence>
<dbReference type="AlphaFoldDB" id="F4FZI8"/>
<dbReference type="GO" id="GO:0005524">
    <property type="term" value="F:ATP binding"/>
    <property type="evidence" value="ECO:0007669"/>
    <property type="project" value="TreeGrafter"/>
</dbReference>
<gene>
    <name evidence="2" type="ordered locus">Mcup_1575</name>
</gene>
<dbReference type="Pfam" id="PF01656">
    <property type="entry name" value="CbiA"/>
    <property type="match status" value="1"/>
</dbReference>
<keyword evidence="3" id="KW-1185">Reference proteome</keyword>
<dbReference type="OrthoDB" id="36110at2157"/>
<accession>F4FZI8</accession>
<evidence type="ECO:0000259" key="1">
    <source>
        <dbReference type="Pfam" id="PF01656"/>
    </source>
</evidence>
<dbReference type="STRING" id="1006006.Mcup_1575"/>
<dbReference type="PANTHER" id="PTHR43384">
    <property type="entry name" value="SEPTUM SITE-DETERMINING PROTEIN MIND HOMOLOG, CHLOROPLASTIC-RELATED"/>
    <property type="match status" value="1"/>
</dbReference>
<dbReference type="InterPro" id="IPR027417">
    <property type="entry name" value="P-loop_NTPase"/>
</dbReference>
<dbReference type="Proteomes" id="UP000007812">
    <property type="component" value="Chromosome"/>
</dbReference>
<dbReference type="GO" id="GO:0051782">
    <property type="term" value="P:negative regulation of cell division"/>
    <property type="evidence" value="ECO:0007669"/>
    <property type="project" value="TreeGrafter"/>
</dbReference>
<name>F4FZI8_METCR</name>
<dbReference type="PATRIC" id="fig|1006006.8.peg.1571"/>
<dbReference type="InterPro" id="IPR002586">
    <property type="entry name" value="CobQ/CobB/MinD/ParA_Nub-bd_dom"/>
</dbReference>
<reference evidence="2 3" key="1">
    <citation type="journal article" date="2011" name="J. Bacteriol.">
        <title>Complete genome sequence of Metallosphaera cuprina, a metal sulfide-oxidizing archaeon from a hot spring.</title>
        <authorList>
            <person name="Liu L.J."/>
            <person name="You X.Y."/>
            <person name="Zheng H."/>
            <person name="Wang S."/>
            <person name="Jiang C.Y."/>
            <person name="Liu S.J."/>
        </authorList>
    </citation>
    <scope>NUCLEOTIDE SEQUENCE [LARGE SCALE GENOMIC DNA]</scope>
    <source>
        <strain evidence="2 3">Ar-4</strain>
    </source>
</reference>
<dbReference type="GO" id="GO:0016887">
    <property type="term" value="F:ATP hydrolysis activity"/>
    <property type="evidence" value="ECO:0007669"/>
    <property type="project" value="TreeGrafter"/>
</dbReference>
<dbReference type="EMBL" id="CP002656">
    <property type="protein sequence ID" value="AEB95678.1"/>
    <property type="molecule type" value="Genomic_DNA"/>
</dbReference>
<sequence>MRIVILGSKGGVGKSTIALLLAKQLCSLGKKVLLVDRDQLGYVSWLVRIKGKGLVASTVDNEEGDYLKQLDMSNGALTVLKFYGDGPRFYNDIKNINSNKDLLESLQRRYKDVIKIKHDFVILDNKSHSFPSSREIELELKAYLSLYPGTPSYRVFVTDSHKIDIENSLYFISTLDRKVNENKLGIRVIAQSFVINMVPPQRMGEIEEQTRSLRSSFDSVILLPFLEELYGFTGEVKDIPNLKEINKLTSDILKFYDDPSKNFKRSF</sequence>
<dbReference type="HOGENOM" id="CLU_090891_1_0_2"/>
<dbReference type="SUPFAM" id="SSF52540">
    <property type="entry name" value="P-loop containing nucleoside triphosphate hydrolases"/>
    <property type="match status" value="1"/>
</dbReference>
<dbReference type="KEGG" id="mcn:Mcup_1575"/>
<dbReference type="eggNOG" id="arCOG07293">
    <property type="taxonomic scope" value="Archaea"/>
</dbReference>
<dbReference type="Gene3D" id="3.40.50.300">
    <property type="entry name" value="P-loop containing nucleotide triphosphate hydrolases"/>
    <property type="match status" value="1"/>
</dbReference>